<dbReference type="KEGG" id="cpeg:CPELA_10215"/>
<dbReference type="AlphaFoldDB" id="A0A410WBD9"/>
<dbReference type="GO" id="GO:0046872">
    <property type="term" value="F:metal ion binding"/>
    <property type="evidence" value="ECO:0007669"/>
    <property type="project" value="UniProtKB-KW"/>
</dbReference>
<dbReference type="GO" id="GO:0016787">
    <property type="term" value="F:hydrolase activity"/>
    <property type="evidence" value="ECO:0007669"/>
    <property type="project" value="UniProtKB-KW"/>
</dbReference>
<evidence type="ECO:0000313" key="8">
    <source>
        <dbReference type="Proteomes" id="UP000288929"/>
    </source>
</evidence>
<evidence type="ECO:0000313" key="7">
    <source>
        <dbReference type="EMBL" id="QAU53293.1"/>
    </source>
</evidence>
<dbReference type="FunFam" id="3.40.50.1000:FF:000025">
    <property type="entry name" value="HAD hydrolase, family IB"/>
    <property type="match status" value="1"/>
</dbReference>
<evidence type="ECO:0000256" key="2">
    <source>
        <dbReference type="ARBA" id="ARBA00022723"/>
    </source>
</evidence>
<dbReference type="PANTHER" id="PTHR43344">
    <property type="entry name" value="PHOSPHOSERINE PHOSPHATASE"/>
    <property type="match status" value="1"/>
</dbReference>
<evidence type="ECO:0000256" key="1">
    <source>
        <dbReference type="ARBA" id="ARBA00009184"/>
    </source>
</evidence>
<feature type="region of interest" description="Disordered" evidence="5">
    <location>
        <begin position="18"/>
        <end position="49"/>
    </location>
</feature>
<dbReference type="Pfam" id="PF12710">
    <property type="entry name" value="HAD"/>
    <property type="match status" value="1"/>
</dbReference>
<evidence type="ECO:0000256" key="4">
    <source>
        <dbReference type="ARBA" id="ARBA00022842"/>
    </source>
</evidence>
<dbReference type="Gene3D" id="1.20.1440.100">
    <property type="entry name" value="SG protein - dephosphorylation function"/>
    <property type="match status" value="1"/>
</dbReference>
<organism evidence="7 8">
    <name type="scientific">Corynebacterium pelargi</name>
    <dbReference type="NCBI Taxonomy" id="1471400"/>
    <lineage>
        <taxon>Bacteria</taxon>
        <taxon>Bacillati</taxon>
        <taxon>Actinomycetota</taxon>
        <taxon>Actinomycetes</taxon>
        <taxon>Mycobacteriales</taxon>
        <taxon>Corynebacteriaceae</taxon>
        <taxon>Corynebacterium</taxon>
    </lineage>
</organism>
<sequence length="308" mass="33781">MIGGCVRADHDMLRLIMSTTGPPQQSHSRQEKANAHALPQANTDTAATPSPRIAALFDLDKTIIATSSALAYGKEFLQSGLISPADALQMSVSKASYMLGGHNAQQLDATRDKLSKLIIGWEEAQIREIASETMHSIIRPTIYSEARALIEEHKAQGHEVVIISASAKILVEPIARELGIEHVIASELEVVEGKFTGELLFYCKGEAKAEALAARAQARHYDLSRCFAYSDSVTDVPMLQAVGHPVVVNPDRQLRKIATDRGWKIRSFDNPVPLFSMPTKREMTISTGLAAVVAGIAGWWWAYRRPRN</sequence>
<keyword evidence="4" id="KW-0460">Magnesium</keyword>
<keyword evidence="6" id="KW-1133">Transmembrane helix</keyword>
<dbReference type="InterPro" id="IPR036412">
    <property type="entry name" value="HAD-like_sf"/>
</dbReference>
<dbReference type="EMBL" id="CP035299">
    <property type="protein sequence ID" value="QAU53293.1"/>
    <property type="molecule type" value="Genomic_DNA"/>
</dbReference>
<keyword evidence="8" id="KW-1185">Reference proteome</keyword>
<dbReference type="InterPro" id="IPR023214">
    <property type="entry name" value="HAD_sf"/>
</dbReference>
<dbReference type="Proteomes" id="UP000288929">
    <property type="component" value="Chromosome"/>
</dbReference>
<keyword evidence="2" id="KW-0479">Metal-binding</keyword>
<protein>
    <submittedName>
        <fullName evidence="7">Phosphoserine phosphatase</fullName>
        <ecNumber evidence="7">3.1.3.3</ecNumber>
    </submittedName>
</protein>
<dbReference type="CDD" id="cd02612">
    <property type="entry name" value="HAD_PGPPase"/>
    <property type="match status" value="1"/>
</dbReference>
<keyword evidence="6" id="KW-0812">Transmembrane</keyword>
<dbReference type="InterPro" id="IPR050582">
    <property type="entry name" value="HAD-like_SerB"/>
</dbReference>
<evidence type="ECO:0000256" key="5">
    <source>
        <dbReference type="SAM" id="MobiDB-lite"/>
    </source>
</evidence>
<keyword evidence="3 7" id="KW-0378">Hydrolase</keyword>
<gene>
    <name evidence="7" type="primary">serB3</name>
    <name evidence="7" type="ORF">CPELA_10215</name>
</gene>
<comment type="similarity">
    <text evidence="1">Belongs to the HAD-like hydrolase superfamily. SerB family.</text>
</comment>
<dbReference type="NCBIfam" id="TIGR01490">
    <property type="entry name" value="HAD-SF-IB-hyp1"/>
    <property type="match status" value="1"/>
</dbReference>
<accession>A0A410WBD9</accession>
<evidence type="ECO:0000256" key="6">
    <source>
        <dbReference type="SAM" id="Phobius"/>
    </source>
</evidence>
<feature type="transmembrane region" description="Helical" evidence="6">
    <location>
        <begin position="283"/>
        <end position="303"/>
    </location>
</feature>
<keyword evidence="6" id="KW-0472">Membrane</keyword>
<name>A0A410WBD9_9CORY</name>
<dbReference type="EC" id="3.1.3.3" evidence="7"/>
<evidence type="ECO:0000256" key="3">
    <source>
        <dbReference type="ARBA" id="ARBA00022801"/>
    </source>
</evidence>
<dbReference type="PANTHER" id="PTHR43344:SF13">
    <property type="entry name" value="PHOSPHATASE RV3661-RELATED"/>
    <property type="match status" value="1"/>
</dbReference>
<proteinExistence type="inferred from homology"/>
<dbReference type="Gene3D" id="3.40.50.1000">
    <property type="entry name" value="HAD superfamily/HAD-like"/>
    <property type="match status" value="1"/>
</dbReference>
<dbReference type="NCBIfam" id="TIGR01488">
    <property type="entry name" value="HAD-SF-IB"/>
    <property type="match status" value="1"/>
</dbReference>
<reference evidence="7 8" key="1">
    <citation type="submission" date="2019-01" db="EMBL/GenBank/DDBJ databases">
        <authorList>
            <person name="Ruckert C."/>
            <person name="Busche T."/>
            <person name="Kalinowski J."/>
        </authorList>
    </citation>
    <scope>NUCLEOTIDE SEQUENCE [LARGE SCALE GENOMIC DNA]</scope>
    <source>
        <strain evidence="7 8">136/3</strain>
    </source>
</reference>
<dbReference type="InterPro" id="IPR006385">
    <property type="entry name" value="HAD_hydro_SerB1"/>
</dbReference>
<dbReference type="SUPFAM" id="SSF56784">
    <property type="entry name" value="HAD-like"/>
    <property type="match status" value="1"/>
</dbReference>
<feature type="compositionally biased region" description="Polar residues" evidence="5">
    <location>
        <begin position="18"/>
        <end position="27"/>
    </location>
</feature>